<dbReference type="InterPro" id="IPR006665">
    <property type="entry name" value="OmpA-like"/>
</dbReference>
<feature type="region of interest" description="Disordered" evidence="5">
    <location>
        <begin position="131"/>
        <end position="163"/>
    </location>
</feature>
<evidence type="ECO:0000256" key="3">
    <source>
        <dbReference type="ARBA" id="ARBA00023237"/>
    </source>
</evidence>
<feature type="domain" description="OmpA-like" evidence="6">
    <location>
        <begin position="47"/>
        <end position="170"/>
    </location>
</feature>
<feature type="compositionally biased region" description="Low complexity" evidence="5">
    <location>
        <begin position="20"/>
        <end position="36"/>
    </location>
</feature>
<keyword evidence="8" id="KW-1185">Reference proteome</keyword>
<dbReference type="InterPro" id="IPR006664">
    <property type="entry name" value="OMP_bac"/>
</dbReference>
<evidence type="ECO:0000259" key="6">
    <source>
        <dbReference type="PROSITE" id="PS51123"/>
    </source>
</evidence>
<dbReference type="GO" id="GO:0009279">
    <property type="term" value="C:cell outer membrane"/>
    <property type="evidence" value="ECO:0007669"/>
    <property type="project" value="UniProtKB-SubCell"/>
</dbReference>
<keyword evidence="3" id="KW-0998">Cell outer membrane</keyword>
<evidence type="ECO:0000256" key="5">
    <source>
        <dbReference type="SAM" id="MobiDB-lite"/>
    </source>
</evidence>
<gene>
    <name evidence="7" type="ORF">HW532_04585</name>
</gene>
<organism evidence="7 8">
    <name type="scientific">Kaustia mangrovi</name>
    <dbReference type="NCBI Taxonomy" id="2593653"/>
    <lineage>
        <taxon>Bacteria</taxon>
        <taxon>Pseudomonadati</taxon>
        <taxon>Pseudomonadota</taxon>
        <taxon>Alphaproteobacteria</taxon>
        <taxon>Hyphomicrobiales</taxon>
        <taxon>Parvibaculaceae</taxon>
        <taxon>Kaustia</taxon>
    </lineage>
</organism>
<evidence type="ECO:0000256" key="1">
    <source>
        <dbReference type="ARBA" id="ARBA00004442"/>
    </source>
</evidence>
<dbReference type="PANTHER" id="PTHR30329:SF21">
    <property type="entry name" value="LIPOPROTEIN YIAD-RELATED"/>
    <property type="match status" value="1"/>
</dbReference>
<feature type="region of interest" description="Disordered" evidence="5">
    <location>
        <begin position="1"/>
        <end position="42"/>
    </location>
</feature>
<comment type="subcellular location">
    <subcellularLocation>
        <location evidence="1">Cell outer membrane</location>
    </subcellularLocation>
</comment>
<protein>
    <submittedName>
        <fullName evidence="7">OmpA family protein</fullName>
    </submittedName>
</protein>
<evidence type="ECO:0000256" key="2">
    <source>
        <dbReference type="ARBA" id="ARBA00023136"/>
    </source>
</evidence>
<dbReference type="KEGG" id="kmn:HW532_04585"/>
<reference evidence="7 8" key="1">
    <citation type="submission" date="2020-06" db="EMBL/GenBank/DDBJ databases">
        <title>Genome sequence of 2 isolates from Red Sea Mangroves.</title>
        <authorList>
            <person name="Sefrji F."/>
            <person name="Michoud G."/>
            <person name="Merlino G."/>
            <person name="Daffonchio D."/>
        </authorList>
    </citation>
    <scope>NUCLEOTIDE SEQUENCE [LARGE SCALE GENOMIC DNA]</scope>
    <source>
        <strain evidence="7 8">R1DC25</strain>
    </source>
</reference>
<keyword evidence="2 4" id="KW-0472">Membrane</keyword>
<evidence type="ECO:0000256" key="4">
    <source>
        <dbReference type="PROSITE-ProRule" id="PRU00473"/>
    </source>
</evidence>
<sequence length="170" mass="17796">MPASRSALGAGVTASRSRLAVPSSGAASGLSGTGRATRSGLEVTETDAGTLVTVPGDVLFDFDRSDIRADAEPVLEQLAAMISDTDEIARVDITGHTDSKGSDTYNQTLSERRAEAARGYLVDELGLDDGLFATDGRGESDPVAPNSHPDGSDNPAGRQRNRRIEILLVR</sequence>
<name>A0A7S8C294_9HYPH</name>
<dbReference type="EMBL" id="CP058214">
    <property type="protein sequence ID" value="QPC42048.1"/>
    <property type="molecule type" value="Genomic_DNA"/>
</dbReference>
<dbReference type="Proteomes" id="UP000593594">
    <property type="component" value="Chromosome"/>
</dbReference>
<proteinExistence type="predicted"/>
<dbReference type="AlphaFoldDB" id="A0A7S8C294"/>
<dbReference type="PROSITE" id="PS51123">
    <property type="entry name" value="OMPA_2"/>
    <property type="match status" value="1"/>
</dbReference>
<dbReference type="CDD" id="cd07185">
    <property type="entry name" value="OmpA_C-like"/>
    <property type="match status" value="1"/>
</dbReference>
<dbReference type="SUPFAM" id="SSF103088">
    <property type="entry name" value="OmpA-like"/>
    <property type="match status" value="1"/>
</dbReference>
<dbReference type="PRINTS" id="PR01021">
    <property type="entry name" value="OMPADOMAIN"/>
</dbReference>
<dbReference type="PANTHER" id="PTHR30329">
    <property type="entry name" value="STATOR ELEMENT OF FLAGELLAR MOTOR COMPLEX"/>
    <property type="match status" value="1"/>
</dbReference>
<evidence type="ECO:0000313" key="8">
    <source>
        <dbReference type="Proteomes" id="UP000593594"/>
    </source>
</evidence>
<dbReference type="InterPro" id="IPR050330">
    <property type="entry name" value="Bact_OuterMem_StrucFunc"/>
</dbReference>
<dbReference type="Gene3D" id="3.30.1330.60">
    <property type="entry name" value="OmpA-like domain"/>
    <property type="match status" value="1"/>
</dbReference>
<accession>A0A7S8C294</accession>
<evidence type="ECO:0000313" key="7">
    <source>
        <dbReference type="EMBL" id="QPC42048.1"/>
    </source>
</evidence>
<dbReference type="Pfam" id="PF00691">
    <property type="entry name" value="OmpA"/>
    <property type="match status" value="1"/>
</dbReference>
<dbReference type="RefSeq" id="WP_213163276.1">
    <property type="nucleotide sequence ID" value="NZ_CP058214.1"/>
</dbReference>
<dbReference type="InterPro" id="IPR036737">
    <property type="entry name" value="OmpA-like_sf"/>
</dbReference>